<proteinExistence type="predicted"/>
<dbReference type="Pfam" id="PF07714">
    <property type="entry name" value="PK_Tyr_Ser-Thr"/>
    <property type="match status" value="1"/>
</dbReference>
<feature type="compositionally biased region" description="Basic and acidic residues" evidence="6">
    <location>
        <begin position="392"/>
        <end position="407"/>
    </location>
</feature>
<evidence type="ECO:0000256" key="3">
    <source>
        <dbReference type="ARBA" id="ARBA00022741"/>
    </source>
</evidence>
<evidence type="ECO:0000259" key="7">
    <source>
        <dbReference type="PROSITE" id="PS50011"/>
    </source>
</evidence>
<keyword evidence="9" id="KW-1185">Reference proteome</keyword>
<sequence length="844" mass="94575">MAPRHTFTAGDATFTVNARYQPLSGLGRYRLGSELAVAVGDKITGENRVIRKFSNVDKQLSEAKRCLREIRFLRHFKGHDNIVRICDIDVNFHSNGDFDEVYLIEAYCATDFRKIIRWECPLADNEIRAFAHQILRGVGYIHSAGVVLQDLTPENIFVSEEGAVKIGVFGTPDYSVASNDIFDERPVHPYQAPELSLGYGDLSPASNVWSIGCIIMELVTGMPIFGATDFRDHIRGIFGHTGFPSGWALSALGDPNVREYVRSIGSVARVPLVERYKDADPRLLDFVSKMLTLDINGRITCKTALSHKYLDSVRTYADGFTCFPYKGSLEEDLSSIPEVKAQLVKELRSFCALQYDNMVDISLPQLDFGQDFKSDSVSLPPPSQPSASESPVSREELNLSAAERAEEVQSPEPPATISGASFTRLEHKKRSNKLSVFWPRLRSTFSRFTIHDSDAHASSFRNEHRQWTSSRRKGLSATRDSSVDIRPPSLSLGVKNIGEDFGCTMRGSLEDNGVSMQRTPTSRRASTMVGFFSNPDGRGENGHGKASQNMMDLTRELRKESDHPRTGGAFSDIWRCYWFRDSEDPGPELVAVKVMKTNVLSDKVKEKKRFHRELGAWRQLDHKNIVPLYGTAYGFGFYSAMVCPWASKGSLNQYLHQWHEMLSRADKFQILDDVASGLEYLHKNYVTHGDLTGNNVLIFDDGRARLTDFGMSAALKDLWGSAYFTESARGAFRWAAPEILQSDDEGHVGDIGPACDIYSFGSIILQVLSGKVPYFYLDSDTQVLGMVVQGMNPERPRKPSIDDEEWDIIQWCWTRKTTDRPEIGEVAEALKSLVEVNPLAPDLN</sequence>
<evidence type="ECO:0000256" key="6">
    <source>
        <dbReference type="SAM" id="MobiDB-lite"/>
    </source>
</evidence>
<evidence type="ECO:0000256" key="4">
    <source>
        <dbReference type="ARBA" id="ARBA00022777"/>
    </source>
</evidence>
<dbReference type="PROSITE" id="PS50011">
    <property type="entry name" value="PROTEIN_KINASE_DOM"/>
    <property type="match status" value="2"/>
</dbReference>
<evidence type="ECO:0000256" key="5">
    <source>
        <dbReference type="ARBA" id="ARBA00022840"/>
    </source>
</evidence>
<dbReference type="Gene3D" id="3.30.200.20">
    <property type="entry name" value="Phosphorylase Kinase, domain 1"/>
    <property type="match status" value="1"/>
</dbReference>
<keyword evidence="2" id="KW-0808">Transferase</keyword>
<dbReference type="HOGENOM" id="CLU_013117_0_0_1"/>
<dbReference type="SUPFAM" id="SSF56112">
    <property type="entry name" value="Protein kinase-like (PK-like)"/>
    <property type="match status" value="2"/>
</dbReference>
<dbReference type="STRING" id="1036808.A0A0C3E3Z4"/>
<accession>A0A0C3E3Z4</accession>
<gene>
    <name evidence="8" type="ORF">SCLCIDRAFT_1210183</name>
</gene>
<reference evidence="9" key="2">
    <citation type="submission" date="2015-01" db="EMBL/GenBank/DDBJ databases">
        <title>Evolutionary Origins and Diversification of the Mycorrhizal Mutualists.</title>
        <authorList>
            <consortium name="DOE Joint Genome Institute"/>
            <consortium name="Mycorrhizal Genomics Consortium"/>
            <person name="Kohler A."/>
            <person name="Kuo A."/>
            <person name="Nagy L.G."/>
            <person name="Floudas D."/>
            <person name="Copeland A."/>
            <person name="Barry K.W."/>
            <person name="Cichocki N."/>
            <person name="Veneault-Fourrey C."/>
            <person name="LaButti K."/>
            <person name="Lindquist E.A."/>
            <person name="Lipzen A."/>
            <person name="Lundell T."/>
            <person name="Morin E."/>
            <person name="Murat C."/>
            <person name="Riley R."/>
            <person name="Ohm R."/>
            <person name="Sun H."/>
            <person name="Tunlid A."/>
            <person name="Henrissat B."/>
            <person name="Grigoriev I.V."/>
            <person name="Hibbett D.S."/>
            <person name="Martin F."/>
        </authorList>
    </citation>
    <scope>NUCLEOTIDE SEQUENCE [LARGE SCALE GENOMIC DNA]</scope>
    <source>
        <strain evidence="9">Foug A</strain>
    </source>
</reference>
<dbReference type="OrthoDB" id="346907at2759"/>
<evidence type="ECO:0000256" key="2">
    <source>
        <dbReference type="ARBA" id="ARBA00022679"/>
    </source>
</evidence>
<dbReference type="InterPro" id="IPR008266">
    <property type="entry name" value="Tyr_kinase_AS"/>
</dbReference>
<dbReference type="PROSITE" id="PS00109">
    <property type="entry name" value="PROTEIN_KINASE_TYR"/>
    <property type="match status" value="1"/>
</dbReference>
<dbReference type="InterPro" id="IPR050117">
    <property type="entry name" value="MAPK"/>
</dbReference>
<dbReference type="AlphaFoldDB" id="A0A0C3E3Z4"/>
<name>A0A0C3E3Z4_9AGAM</name>
<dbReference type="InterPro" id="IPR000719">
    <property type="entry name" value="Prot_kinase_dom"/>
</dbReference>
<dbReference type="Proteomes" id="UP000053989">
    <property type="component" value="Unassembled WGS sequence"/>
</dbReference>
<dbReference type="InterPro" id="IPR001245">
    <property type="entry name" value="Ser-Thr/Tyr_kinase_cat_dom"/>
</dbReference>
<dbReference type="GO" id="GO:0004674">
    <property type="term" value="F:protein serine/threonine kinase activity"/>
    <property type="evidence" value="ECO:0007669"/>
    <property type="project" value="UniProtKB-KW"/>
</dbReference>
<dbReference type="GO" id="GO:0005524">
    <property type="term" value="F:ATP binding"/>
    <property type="evidence" value="ECO:0007669"/>
    <property type="project" value="UniProtKB-KW"/>
</dbReference>
<dbReference type="InParanoid" id="A0A0C3E3Z4"/>
<evidence type="ECO:0000313" key="8">
    <source>
        <dbReference type="EMBL" id="KIM67535.1"/>
    </source>
</evidence>
<protein>
    <recommendedName>
        <fullName evidence="7">Protein kinase domain-containing protein</fullName>
    </recommendedName>
</protein>
<feature type="region of interest" description="Disordered" evidence="6">
    <location>
        <begin position="458"/>
        <end position="482"/>
    </location>
</feature>
<evidence type="ECO:0000313" key="9">
    <source>
        <dbReference type="Proteomes" id="UP000053989"/>
    </source>
</evidence>
<keyword evidence="4" id="KW-0418">Kinase</keyword>
<evidence type="ECO:0000256" key="1">
    <source>
        <dbReference type="ARBA" id="ARBA00022527"/>
    </source>
</evidence>
<dbReference type="Pfam" id="PF00069">
    <property type="entry name" value="Pkinase"/>
    <property type="match status" value="1"/>
</dbReference>
<dbReference type="Gene3D" id="1.10.510.10">
    <property type="entry name" value="Transferase(Phosphotransferase) domain 1"/>
    <property type="match status" value="2"/>
</dbReference>
<keyword evidence="1" id="KW-0723">Serine/threonine-protein kinase</keyword>
<reference evidence="8 9" key="1">
    <citation type="submission" date="2014-04" db="EMBL/GenBank/DDBJ databases">
        <authorList>
            <consortium name="DOE Joint Genome Institute"/>
            <person name="Kuo A."/>
            <person name="Kohler A."/>
            <person name="Nagy L.G."/>
            <person name="Floudas D."/>
            <person name="Copeland A."/>
            <person name="Barry K.W."/>
            <person name="Cichocki N."/>
            <person name="Veneault-Fourrey C."/>
            <person name="LaButti K."/>
            <person name="Lindquist E.A."/>
            <person name="Lipzen A."/>
            <person name="Lundell T."/>
            <person name="Morin E."/>
            <person name="Murat C."/>
            <person name="Sun H."/>
            <person name="Tunlid A."/>
            <person name="Henrissat B."/>
            <person name="Grigoriev I.V."/>
            <person name="Hibbett D.S."/>
            <person name="Martin F."/>
            <person name="Nordberg H.P."/>
            <person name="Cantor M.N."/>
            <person name="Hua S.X."/>
        </authorList>
    </citation>
    <scope>NUCLEOTIDE SEQUENCE [LARGE SCALE GENOMIC DNA]</scope>
    <source>
        <strain evidence="8 9">Foug A</strain>
    </source>
</reference>
<organism evidence="8 9">
    <name type="scientific">Scleroderma citrinum Foug A</name>
    <dbReference type="NCBI Taxonomy" id="1036808"/>
    <lineage>
        <taxon>Eukaryota</taxon>
        <taxon>Fungi</taxon>
        <taxon>Dikarya</taxon>
        <taxon>Basidiomycota</taxon>
        <taxon>Agaricomycotina</taxon>
        <taxon>Agaricomycetes</taxon>
        <taxon>Agaricomycetidae</taxon>
        <taxon>Boletales</taxon>
        <taxon>Sclerodermatineae</taxon>
        <taxon>Sclerodermataceae</taxon>
        <taxon>Scleroderma</taxon>
    </lineage>
</organism>
<dbReference type="PANTHER" id="PTHR24055">
    <property type="entry name" value="MITOGEN-ACTIVATED PROTEIN KINASE"/>
    <property type="match status" value="1"/>
</dbReference>
<feature type="region of interest" description="Disordered" evidence="6">
    <location>
        <begin position="374"/>
        <end position="419"/>
    </location>
</feature>
<dbReference type="InterPro" id="IPR011009">
    <property type="entry name" value="Kinase-like_dom_sf"/>
</dbReference>
<keyword evidence="5" id="KW-0067">ATP-binding</keyword>
<feature type="domain" description="Protein kinase" evidence="7">
    <location>
        <begin position="559"/>
        <end position="834"/>
    </location>
</feature>
<dbReference type="FunFam" id="1.10.510.10:FF:000624">
    <property type="entry name" value="Mitogen-activated protein kinase"/>
    <property type="match status" value="1"/>
</dbReference>
<keyword evidence="3" id="KW-0547">Nucleotide-binding</keyword>
<dbReference type="EMBL" id="KN822012">
    <property type="protein sequence ID" value="KIM67535.1"/>
    <property type="molecule type" value="Genomic_DNA"/>
</dbReference>
<feature type="domain" description="Protein kinase" evidence="7">
    <location>
        <begin position="20"/>
        <end position="310"/>
    </location>
</feature>